<organism evidence="1 2">
    <name type="scientific">Nonlabens ulvanivorans</name>
    <name type="common">Persicivirga ulvanivorans</name>
    <dbReference type="NCBI Taxonomy" id="906888"/>
    <lineage>
        <taxon>Bacteria</taxon>
        <taxon>Pseudomonadati</taxon>
        <taxon>Bacteroidota</taxon>
        <taxon>Flavobacteriia</taxon>
        <taxon>Flavobacteriales</taxon>
        <taxon>Flavobacteriaceae</taxon>
        <taxon>Nonlabens</taxon>
    </lineage>
</organism>
<sequence length="178" mass="21392">MVDKLKLETSWKIEDIEKLFFYLKKNPEERTPLFWEMSEKNFHAFFECDIDFFKSISLRYFDWFYSSSFSFDYCDVIADRVWSVYSISNDLELKSEAALKLSKLAARHNRWYVMEYVVKMCSPRIDEMLAARISIEIKIAGRWVKRDFRSCVERLSRTVKSYHESIQEVLEEDPPLNA</sequence>
<name>A0A090R0D5_NONUL</name>
<evidence type="ECO:0000313" key="1">
    <source>
        <dbReference type="EMBL" id="GAL01157.1"/>
    </source>
</evidence>
<accession>A0A090R0D5</accession>
<dbReference type="EMBL" id="BBMM01000009">
    <property type="protein sequence ID" value="GAL01157.1"/>
    <property type="molecule type" value="Genomic_DNA"/>
</dbReference>
<gene>
    <name evidence="1" type="ORF">JCM19314_601</name>
</gene>
<proteinExistence type="predicted"/>
<reference evidence="1 2" key="1">
    <citation type="journal article" date="2014" name="Genome Announc.">
        <title>Draft Genome Sequences of Marine Flavobacterium Nonlabens Strains NR17, NR24, NR27, NR32, NR33, and Ara13.</title>
        <authorList>
            <person name="Nakanishi M."/>
            <person name="Meirelles P."/>
            <person name="Suzuki R."/>
            <person name="Takatani N."/>
            <person name="Mino S."/>
            <person name="Suda W."/>
            <person name="Oshima K."/>
            <person name="Hattori M."/>
            <person name="Ohkuma M."/>
            <person name="Hosokawa M."/>
            <person name="Miyashita K."/>
            <person name="Thompson F.L."/>
            <person name="Niwa A."/>
            <person name="Sawabe T."/>
            <person name="Sawabe T."/>
        </authorList>
    </citation>
    <scope>NUCLEOTIDE SEQUENCE [LARGE SCALE GENOMIC DNA]</scope>
    <source>
        <strain evidence="2">JCM19314</strain>
    </source>
</reference>
<protein>
    <recommendedName>
        <fullName evidence="3">DNA alkylation repair enzyme</fullName>
    </recommendedName>
</protein>
<dbReference type="Proteomes" id="UP000029226">
    <property type="component" value="Unassembled WGS sequence"/>
</dbReference>
<evidence type="ECO:0000313" key="2">
    <source>
        <dbReference type="Proteomes" id="UP000029226"/>
    </source>
</evidence>
<evidence type="ECO:0008006" key="3">
    <source>
        <dbReference type="Google" id="ProtNLM"/>
    </source>
</evidence>
<comment type="caution">
    <text evidence="1">The sequence shown here is derived from an EMBL/GenBank/DDBJ whole genome shotgun (WGS) entry which is preliminary data.</text>
</comment>
<dbReference type="AlphaFoldDB" id="A0A090R0D5"/>